<keyword evidence="3 6" id="KW-0812">Transmembrane</keyword>
<sequence length="93" mass="10171">MTRVFRYVALAEAVSFVLLLAATAVKYGLDEPVGVELLGPLHGVLFLAYVLLVVAVRAERRWSLRQTLAVLAAASIPLGGFFVEQRLLRHPIA</sequence>
<evidence type="ECO:0000256" key="1">
    <source>
        <dbReference type="ARBA" id="ARBA00004651"/>
    </source>
</evidence>
<protein>
    <recommendedName>
        <fullName evidence="7">DUF3817 domain-containing protein</fullName>
    </recommendedName>
</protein>
<evidence type="ECO:0000256" key="3">
    <source>
        <dbReference type="ARBA" id="ARBA00022692"/>
    </source>
</evidence>
<dbReference type="AlphaFoldDB" id="A0A6J4VVS1"/>
<dbReference type="InterPro" id="IPR023845">
    <property type="entry name" value="DUF3817_TM"/>
</dbReference>
<dbReference type="PANTHER" id="PTHR40077">
    <property type="entry name" value="MEMBRANE PROTEIN-RELATED"/>
    <property type="match status" value="1"/>
</dbReference>
<feature type="transmembrane region" description="Helical" evidence="6">
    <location>
        <begin position="7"/>
        <end position="25"/>
    </location>
</feature>
<dbReference type="PANTHER" id="PTHR40077:SF2">
    <property type="entry name" value="MEMBRANE PROTEIN"/>
    <property type="match status" value="1"/>
</dbReference>
<reference evidence="8" key="1">
    <citation type="submission" date="2020-02" db="EMBL/GenBank/DDBJ databases">
        <authorList>
            <person name="Meier V. D."/>
        </authorList>
    </citation>
    <scope>NUCLEOTIDE SEQUENCE</scope>
    <source>
        <strain evidence="8">AVDCRST_MAG19</strain>
    </source>
</reference>
<evidence type="ECO:0000256" key="4">
    <source>
        <dbReference type="ARBA" id="ARBA00022989"/>
    </source>
</evidence>
<dbReference type="EMBL" id="CADCWL010000263">
    <property type="protein sequence ID" value="CAA9586904.1"/>
    <property type="molecule type" value="Genomic_DNA"/>
</dbReference>
<organism evidence="8">
    <name type="scientific">uncultured Thermomicrobiales bacterium</name>
    <dbReference type="NCBI Taxonomy" id="1645740"/>
    <lineage>
        <taxon>Bacteria</taxon>
        <taxon>Pseudomonadati</taxon>
        <taxon>Thermomicrobiota</taxon>
        <taxon>Thermomicrobia</taxon>
        <taxon>Thermomicrobiales</taxon>
        <taxon>environmental samples</taxon>
    </lineage>
</organism>
<dbReference type="NCBIfam" id="TIGR03954">
    <property type="entry name" value="integ_memb_HG"/>
    <property type="match status" value="1"/>
</dbReference>
<name>A0A6J4VVS1_9BACT</name>
<evidence type="ECO:0000313" key="8">
    <source>
        <dbReference type="EMBL" id="CAA9586904.1"/>
    </source>
</evidence>
<dbReference type="Pfam" id="PF12823">
    <property type="entry name" value="DUF3817"/>
    <property type="match status" value="1"/>
</dbReference>
<comment type="subcellular location">
    <subcellularLocation>
        <location evidence="1">Cell membrane</location>
        <topology evidence="1">Multi-pass membrane protein</topology>
    </subcellularLocation>
</comment>
<feature type="transmembrane region" description="Helical" evidence="6">
    <location>
        <begin position="37"/>
        <end position="56"/>
    </location>
</feature>
<evidence type="ECO:0000256" key="5">
    <source>
        <dbReference type="ARBA" id="ARBA00023136"/>
    </source>
</evidence>
<accession>A0A6J4VVS1</accession>
<keyword evidence="2" id="KW-1003">Cell membrane</keyword>
<keyword evidence="4 6" id="KW-1133">Transmembrane helix</keyword>
<feature type="domain" description="DUF3817" evidence="7">
    <location>
        <begin position="3"/>
        <end position="88"/>
    </location>
</feature>
<evidence type="ECO:0000259" key="7">
    <source>
        <dbReference type="Pfam" id="PF12823"/>
    </source>
</evidence>
<dbReference type="GO" id="GO:0005886">
    <property type="term" value="C:plasma membrane"/>
    <property type="evidence" value="ECO:0007669"/>
    <property type="project" value="UniProtKB-SubCell"/>
</dbReference>
<gene>
    <name evidence="8" type="ORF">AVDCRST_MAG19-4982</name>
</gene>
<proteinExistence type="predicted"/>
<evidence type="ECO:0000256" key="6">
    <source>
        <dbReference type="SAM" id="Phobius"/>
    </source>
</evidence>
<keyword evidence="5 6" id="KW-0472">Membrane</keyword>
<evidence type="ECO:0000256" key="2">
    <source>
        <dbReference type="ARBA" id="ARBA00022475"/>
    </source>
</evidence>